<evidence type="ECO:0000256" key="1">
    <source>
        <dbReference type="ARBA" id="ARBA00022737"/>
    </source>
</evidence>
<dbReference type="PANTHER" id="PTHR24201:SF9">
    <property type="entry name" value="CYCLIN-DEPENDENT KINASE 4 INHIBITOR C"/>
    <property type="match status" value="1"/>
</dbReference>
<dbReference type="Proteomes" id="UP000018468">
    <property type="component" value="Linkage group LG10"/>
</dbReference>
<dbReference type="FunCoup" id="W5MSX3">
    <property type="interactions" value="97"/>
</dbReference>
<protein>
    <submittedName>
        <fullName evidence="4">Cyclin-dependent kinase inhibitor 2C (p18, inhibits CDK4)</fullName>
    </submittedName>
</protein>
<dbReference type="PANTHER" id="PTHR24201">
    <property type="entry name" value="ANK_REP_REGION DOMAIN-CONTAINING PROTEIN"/>
    <property type="match status" value="1"/>
</dbReference>
<name>W5MSX3_LEPOC</name>
<keyword evidence="2 3" id="KW-0040">ANK repeat</keyword>
<dbReference type="EMBL" id="AHAT01000021">
    <property type="status" value="NOT_ANNOTATED_CDS"/>
    <property type="molecule type" value="Genomic_DNA"/>
</dbReference>
<feature type="repeat" description="ANK" evidence="3">
    <location>
        <begin position="85"/>
        <end position="117"/>
    </location>
</feature>
<dbReference type="HOGENOM" id="CLU_000134_37_0_1"/>
<evidence type="ECO:0000313" key="5">
    <source>
        <dbReference type="Proteomes" id="UP000018468"/>
    </source>
</evidence>
<dbReference type="Pfam" id="PF12796">
    <property type="entry name" value="Ank_2"/>
    <property type="match status" value="1"/>
</dbReference>
<dbReference type="InParanoid" id="W5MSX3"/>
<dbReference type="AlphaFoldDB" id="W5MSX3"/>
<dbReference type="SMART" id="SM00248">
    <property type="entry name" value="ANK"/>
    <property type="match status" value="4"/>
</dbReference>
<reference evidence="5" key="1">
    <citation type="submission" date="2011-12" db="EMBL/GenBank/DDBJ databases">
        <title>The Draft Genome of Lepisosteus oculatus.</title>
        <authorList>
            <consortium name="The Broad Institute Genome Assembly &amp; Analysis Group"/>
            <consortium name="Computational R&amp;D Group"/>
            <consortium name="and Sequencing Platform"/>
            <person name="Di Palma F."/>
            <person name="Alfoldi J."/>
            <person name="Johnson J."/>
            <person name="Berlin A."/>
            <person name="Gnerre S."/>
            <person name="Jaffe D."/>
            <person name="MacCallum I."/>
            <person name="Young S."/>
            <person name="Walker B.J."/>
            <person name="Lander E.S."/>
            <person name="Lindblad-Toh K."/>
        </authorList>
    </citation>
    <scope>NUCLEOTIDE SEQUENCE [LARGE SCALE GENOMIC DNA]</scope>
</reference>
<evidence type="ECO:0000313" key="4">
    <source>
        <dbReference type="Ensembl" id="ENSLOCP00000011482.1"/>
    </source>
</evidence>
<sequence length="179" mass="19745">TDKLRGVFPAAGFSEETTTEANRLASASARGDLTEVEMLLQTGANVNERNEFGRTALQVMKLGNPSIAQVLLRANADPNVRDPLGGLTVTHDTARDGYEDTLRVLVEHGADVNIQDTEGNLPLHLAAREGNLDVVKFLIERTAQPLHRNLEGKTACDLAKTHNRMTTARWIEEYMRLQN</sequence>
<dbReference type="eggNOG" id="KOG0504">
    <property type="taxonomic scope" value="Eukaryota"/>
</dbReference>
<accession>W5MSX3</accession>
<keyword evidence="1" id="KW-0677">Repeat</keyword>
<dbReference type="OMA" id="PWQLAHD"/>
<dbReference type="GeneTree" id="ENSGT00940000160194"/>
<organism evidence="4 5">
    <name type="scientific">Lepisosteus oculatus</name>
    <name type="common">Spotted gar</name>
    <dbReference type="NCBI Taxonomy" id="7918"/>
    <lineage>
        <taxon>Eukaryota</taxon>
        <taxon>Metazoa</taxon>
        <taxon>Chordata</taxon>
        <taxon>Craniata</taxon>
        <taxon>Vertebrata</taxon>
        <taxon>Euteleostomi</taxon>
        <taxon>Actinopterygii</taxon>
        <taxon>Neopterygii</taxon>
        <taxon>Holostei</taxon>
        <taxon>Semionotiformes</taxon>
        <taxon>Lepisosteidae</taxon>
        <taxon>Lepisosteus</taxon>
    </lineage>
</organism>
<feature type="repeat" description="ANK" evidence="3">
    <location>
        <begin position="118"/>
        <end position="150"/>
    </location>
</feature>
<dbReference type="STRING" id="7918.ENSLOCP00000011482"/>
<dbReference type="InterPro" id="IPR002110">
    <property type="entry name" value="Ankyrin_rpt"/>
</dbReference>
<reference evidence="4" key="2">
    <citation type="submission" date="2025-08" db="UniProtKB">
        <authorList>
            <consortium name="Ensembl"/>
        </authorList>
    </citation>
    <scope>IDENTIFICATION</scope>
</reference>
<dbReference type="Bgee" id="ENSLOCG00000009408">
    <property type="expression patterns" value="Expressed in bone element and 12 other cell types or tissues"/>
</dbReference>
<feature type="repeat" description="ANK" evidence="3">
    <location>
        <begin position="19"/>
        <end position="51"/>
    </location>
</feature>
<dbReference type="Pfam" id="PF13637">
    <property type="entry name" value="Ank_4"/>
    <property type="match status" value="1"/>
</dbReference>
<evidence type="ECO:0000256" key="2">
    <source>
        <dbReference type="ARBA" id="ARBA00023043"/>
    </source>
</evidence>
<keyword evidence="5" id="KW-1185">Reference proteome</keyword>
<dbReference type="InterPro" id="IPR036770">
    <property type="entry name" value="Ankyrin_rpt-contain_sf"/>
</dbReference>
<dbReference type="Ensembl" id="ENSLOCT00000011499.1">
    <property type="protein sequence ID" value="ENSLOCP00000011482.1"/>
    <property type="gene ID" value="ENSLOCG00000009408.1"/>
</dbReference>
<evidence type="ECO:0000256" key="3">
    <source>
        <dbReference type="PROSITE-ProRule" id="PRU00023"/>
    </source>
</evidence>
<proteinExistence type="predicted"/>
<dbReference type="PROSITE" id="PS50297">
    <property type="entry name" value="ANK_REP_REGION"/>
    <property type="match status" value="2"/>
</dbReference>
<dbReference type="Gene3D" id="1.25.40.20">
    <property type="entry name" value="Ankyrin repeat-containing domain"/>
    <property type="match status" value="1"/>
</dbReference>
<reference evidence="4" key="3">
    <citation type="submission" date="2025-09" db="UniProtKB">
        <authorList>
            <consortium name="Ensembl"/>
        </authorList>
    </citation>
    <scope>IDENTIFICATION</scope>
</reference>
<dbReference type="PROSITE" id="PS50088">
    <property type="entry name" value="ANK_REPEAT"/>
    <property type="match status" value="3"/>
</dbReference>
<dbReference type="InterPro" id="IPR050776">
    <property type="entry name" value="Ank_Repeat/CDKN_Inhibitor"/>
</dbReference>
<dbReference type="SUPFAM" id="SSF48403">
    <property type="entry name" value="Ankyrin repeat"/>
    <property type="match status" value="1"/>
</dbReference>